<dbReference type="EMBL" id="OMOD01000122">
    <property type="protein sequence ID" value="SPF40174.1"/>
    <property type="molecule type" value="Genomic_DNA"/>
</dbReference>
<evidence type="ECO:0000313" key="2">
    <source>
        <dbReference type="EMBL" id="SPF40174.1"/>
    </source>
</evidence>
<dbReference type="Pfam" id="PF13439">
    <property type="entry name" value="Glyco_transf_4"/>
    <property type="match status" value="1"/>
</dbReference>
<gene>
    <name evidence="2" type="ORF">SBA1_30025</name>
</gene>
<dbReference type="OrthoDB" id="9806653at2"/>
<proteinExistence type="predicted"/>
<dbReference type="Proteomes" id="UP000238701">
    <property type="component" value="Unassembled WGS sequence"/>
</dbReference>
<protein>
    <submittedName>
        <fullName evidence="2">Glycosyl transferase group 1</fullName>
    </submittedName>
</protein>
<accession>A0A2U3KKH8</accession>
<sequence length="409" mass="45705">MTGNPARIRVLYSFPNKLGGERICYTAWQQVNGLAAAGADLLVFPASTCRLVPSAAVVRPTLARGRLRIPYRLLGNDRAHALHDYIVAHRIEKLASQIDIVHTWPSGARRTLEAAKRLGIPTVLERCNSHTRYVYEVVQKECERVGVCLPPGSEAAFNQKVLQIEEEEFRLADRLLCPSEFVVKTFLDKGFPRDRLARHIYGFDDKVYHPAPSYQPSQTGLRMLFVGFCAVRKGVHYALEAWLKSPAHRDGTFMVAGEFLPEYARKLGPMLSHPSVRVLGQRNDIPELMRNSDVLVLPSIEEGFGLVCTEAMGSGCVPLVSDACTDVCKHMQNSLVHHVGDVEALTQHITLLHNDRILLQRLRSTGLNLRNTLTWNVAGVKLLEVYRETISMYSKNRDQSAASGETLNV</sequence>
<dbReference type="InterPro" id="IPR050194">
    <property type="entry name" value="Glycosyltransferase_grp1"/>
</dbReference>
<evidence type="ECO:0000313" key="3">
    <source>
        <dbReference type="Proteomes" id="UP000238701"/>
    </source>
</evidence>
<feature type="domain" description="Glycosyltransferase subfamily 4-like N-terminal" evidence="1">
    <location>
        <begin position="28"/>
        <end position="196"/>
    </location>
</feature>
<organism evidence="2 3">
    <name type="scientific">Candidatus Sulfotelmatobacter kueseliae</name>
    <dbReference type="NCBI Taxonomy" id="2042962"/>
    <lineage>
        <taxon>Bacteria</taxon>
        <taxon>Pseudomonadati</taxon>
        <taxon>Acidobacteriota</taxon>
        <taxon>Terriglobia</taxon>
        <taxon>Terriglobales</taxon>
        <taxon>Candidatus Korobacteraceae</taxon>
        <taxon>Candidatus Sulfotelmatobacter</taxon>
    </lineage>
</organism>
<reference evidence="3" key="1">
    <citation type="submission" date="2018-02" db="EMBL/GenBank/DDBJ databases">
        <authorList>
            <person name="Hausmann B."/>
        </authorList>
    </citation>
    <scope>NUCLEOTIDE SEQUENCE [LARGE SCALE GENOMIC DNA]</scope>
    <source>
        <strain evidence="3">Peat soil MAG SbA1</strain>
    </source>
</reference>
<dbReference type="PANTHER" id="PTHR45947">
    <property type="entry name" value="SULFOQUINOVOSYL TRANSFERASE SQD2"/>
    <property type="match status" value="1"/>
</dbReference>
<dbReference type="AlphaFoldDB" id="A0A2U3KKH8"/>
<dbReference type="CDD" id="cd03801">
    <property type="entry name" value="GT4_PimA-like"/>
    <property type="match status" value="1"/>
</dbReference>
<dbReference type="Pfam" id="PF13692">
    <property type="entry name" value="Glyco_trans_1_4"/>
    <property type="match status" value="1"/>
</dbReference>
<dbReference type="PANTHER" id="PTHR45947:SF3">
    <property type="entry name" value="SULFOQUINOVOSYL TRANSFERASE SQD2"/>
    <property type="match status" value="1"/>
</dbReference>
<keyword evidence="2" id="KW-0808">Transferase</keyword>
<evidence type="ECO:0000259" key="1">
    <source>
        <dbReference type="Pfam" id="PF13439"/>
    </source>
</evidence>
<dbReference type="GO" id="GO:0016757">
    <property type="term" value="F:glycosyltransferase activity"/>
    <property type="evidence" value="ECO:0007669"/>
    <property type="project" value="TreeGrafter"/>
</dbReference>
<dbReference type="InterPro" id="IPR028098">
    <property type="entry name" value="Glyco_trans_4-like_N"/>
</dbReference>
<name>A0A2U3KKH8_9BACT</name>
<dbReference type="Gene3D" id="3.40.50.2000">
    <property type="entry name" value="Glycogen Phosphorylase B"/>
    <property type="match status" value="2"/>
</dbReference>
<dbReference type="SUPFAM" id="SSF53756">
    <property type="entry name" value="UDP-Glycosyltransferase/glycogen phosphorylase"/>
    <property type="match status" value="1"/>
</dbReference>